<feature type="domain" description="Methyl-accepting transducer" evidence="7">
    <location>
        <begin position="322"/>
        <end position="558"/>
    </location>
</feature>
<dbReference type="PROSITE" id="PS50111">
    <property type="entry name" value="CHEMOTAXIS_TRANSDUC_2"/>
    <property type="match status" value="1"/>
</dbReference>
<evidence type="ECO:0000256" key="5">
    <source>
        <dbReference type="PROSITE-ProRule" id="PRU00284"/>
    </source>
</evidence>
<feature type="transmembrane region" description="Helical" evidence="6">
    <location>
        <begin position="205"/>
        <end position="226"/>
    </location>
</feature>
<sequence>MLGWVKKFNIFAWIKHVGLSWKAQIGPGLMVVAIVGIGMYALSTLQSNQTAADDLMSGPVRQAELMNELTAMTWAAHANLYRLTATAAIETDAKHIESYALDASASLGRASDALAALEITVLQPSSSFTPADYAHLKDAVNAYLEKGKVIVEKTGAMGADPHFTKEAEEQFAVVSRQVSDLMMASGNRKSIEIGNSQVRLEEQQFTLQVVLAVVSLLGVLFAFFIGRSISKPVVAMTTAMRELAAGDLTVQLPGLDRGDEVGKMARAVEEFKIQAVAKAEAEAVERESKNREAASARKAELYTLAETFESAVGRIIEHVSSASSDLEASAEVLTKSSVATQELSAVVANASEETSSNVQSVASATEEMAASVSEIGRQVADSNQIASEAVAQAQRTDERISELSQAASRIGDVTMLITTIASQTNLLALNATIEAARAGEAGKGFAVVAQEVKALAAQTTKATHEISTQIAAMQSATEESVVAIKEIGGTIGRLSEIATIIAASIEEQGAATQEIAVSVQQAAVGTSRVATSIADVHRGAGDTGTASSQVLSAAQLLSNENKRLKAEVAKFLETVRAA</sequence>
<accession>B6JGP0</accession>
<dbReference type="AlphaFoldDB" id="B6JGP0"/>
<dbReference type="GO" id="GO:0007165">
    <property type="term" value="P:signal transduction"/>
    <property type="evidence" value="ECO:0007669"/>
    <property type="project" value="UniProtKB-KW"/>
</dbReference>
<keyword evidence="11" id="KW-1185">Reference proteome</keyword>
<feature type="domain" description="T-SNARE coiled-coil homology" evidence="8">
    <location>
        <begin position="474"/>
        <end position="536"/>
    </location>
</feature>
<protein>
    <submittedName>
        <fullName evidence="10">Chemotaxis sensory transducer protein</fullName>
    </submittedName>
</protein>
<dbReference type="eggNOG" id="COG0840">
    <property type="taxonomic scope" value="Bacteria"/>
</dbReference>
<dbReference type="SMART" id="SM00283">
    <property type="entry name" value="MA"/>
    <property type="match status" value="1"/>
</dbReference>
<dbReference type="SMART" id="SM00304">
    <property type="entry name" value="HAMP"/>
    <property type="match status" value="1"/>
</dbReference>
<dbReference type="GO" id="GO:0004888">
    <property type="term" value="F:transmembrane signaling receptor activity"/>
    <property type="evidence" value="ECO:0007669"/>
    <property type="project" value="InterPro"/>
</dbReference>
<dbReference type="GO" id="GO:0006935">
    <property type="term" value="P:chemotaxis"/>
    <property type="evidence" value="ECO:0007669"/>
    <property type="project" value="InterPro"/>
</dbReference>
<evidence type="ECO:0000259" key="8">
    <source>
        <dbReference type="PROSITE" id="PS50192"/>
    </source>
</evidence>
<dbReference type="InterPro" id="IPR004090">
    <property type="entry name" value="Chemotax_Me-accpt_rcpt"/>
</dbReference>
<dbReference type="Gene3D" id="1.10.287.950">
    <property type="entry name" value="Methyl-accepting chemotaxis protein"/>
    <property type="match status" value="1"/>
</dbReference>
<evidence type="ECO:0000256" key="6">
    <source>
        <dbReference type="SAM" id="Phobius"/>
    </source>
</evidence>
<evidence type="ECO:0000256" key="2">
    <source>
        <dbReference type="ARBA" id="ARBA00022519"/>
    </source>
</evidence>
<dbReference type="eggNOG" id="COG2972">
    <property type="taxonomic scope" value="Bacteria"/>
</dbReference>
<dbReference type="InterPro" id="IPR003660">
    <property type="entry name" value="HAMP_dom"/>
</dbReference>
<keyword evidence="2" id="KW-0997">Cell inner membrane</keyword>
<dbReference type="CDD" id="cd06225">
    <property type="entry name" value="HAMP"/>
    <property type="match status" value="1"/>
</dbReference>
<evidence type="ECO:0000313" key="10">
    <source>
        <dbReference type="EMBL" id="AEI06057.1"/>
    </source>
</evidence>
<dbReference type="STRING" id="504832.OCA5_c13410"/>
<keyword evidence="3 5" id="KW-0807">Transducer</keyword>
<dbReference type="SUPFAM" id="SSF58104">
    <property type="entry name" value="Methyl-accepting chemotaxis protein (MCP) signaling domain"/>
    <property type="match status" value="1"/>
</dbReference>
<dbReference type="HOGENOM" id="CLU_000445_107_27_5"/>
<dbReference type="GO" id="GO:0005886">
    <property type="term" value="C:plasma membrane"/>
    <property type="evidence" value="ECO:0007669"/>
    <property type="project" value="UniProtKB-SubCell"/>
</dbReference>
<feature type="transmembrane region" description="Helical" evidence="6">
    <location>
        <begin position="21"/>
        <end position="42"/>
    </location>
</feature>
<dbReference type="OrthoDB" id="8482111at2"/>
<keyword evidence="6" id="KW-0812">Transmembrane</keyword>
<dbReference type="Proteomes" id="UP000007730">
    <property type="component" value="Chromosome"/>
</dbReference>
<evidence type="ECO:0000256" key="3">
    <source>
        <dbReference type="ARBA" id="ARBA00023224"/>
    </source>
</evidence>
<dbReference type="RefSeq" id="WP_012563866.1">
    <property type="nucleotide sequence ID" value="NC_011386.1"/>
</dbReference>
<evidence type="ECO:0000313" key="11">
    <source>
        <dbReference type="Proteomes" id="UP000007730"/>
    </source>
</evidence>
<dbReference type="Pfam" id="PF00672">
    <property type="entry name" value="HAMP"/>
    <property type="match status" value="1"/>
</dbReference>
<comment type="subcellular location">
    <subcellularLocation>
        <location evidence="1">Cell inner membrane</location>
        <topology evidence="1">Multi-pass membrane protein</topology>
    </subcellularLocation>
</comment>
<gene>
    <name evidence="10" type="ordered locus">OCA5_c13410</name>
</gene>
<evidence type="ECO:0000256" key="4">
    <source>
        <dbReference type="ARBA" id="ARBA00029447"/>
    </source>
</evidence>
<comment type="similarity">
    <text evidence="4">Belongs to the methyl-accepting chemotaxis (MCP) protein family.</text>
</comment>
<dbReference type="InterPro" id="IPR000727">
    <property type="entry name" value="T_SNARE_dom"/>
</dbReference>
<keyword evidence="6" id="KW-1133">Transmembrane helix</keyword>
<dbReference type="InterPro" id="IPR004089">
    <property type="entry name" value="MCPsignal_dom"/>
</dbReference>
<dbReference type="KEGG" id="ocg:OCA5_c13410"/>
<dbReference type="PROSITE" id="PS50192">
    <property type="entry name" value="T_SNARE"/>
    <property type="match status" value="1"/>
</dbReference>
<dbReference type="PATRIC" id="fig|504832.7.peg.1427"/>
<evidence type="ECO:0000259" key="7">
    <source>
        <dbReference type="PROSITE" id="PS50111"/>
    </source>
</evidence>
<dbReference type="PRINTS" id="PR00260">
    <property type="entry name" value="CHEMTRNSDUCR"/>
</dbReference>
<feature type="domain" description="HAMP" evidence="9">
    <location>
        <begin position="227"/>
        <end position="280"/>
    </location>
</feature>
<evidence type="ECO:0000259" key="9">
    <source>
        <dbReference type="PROSITE" id="PS50885"/>
    </source>
</evidence>
<dbReference type="EMBL" id="CP002826">
    <property type="protein sequence ID" value="AEI06057.1"/>
    <property type="molecule type" value="Genomic_DNA"/>
</dbReference>
<dbReference type="KEGG" id="oca:OCAR_6729"/>
<proteinExistence type="inferred from homology"/>
<dbReference type="Pfam" id="PF00015">
    <property type="entry name" value="MCPsignal"/>
    <property type="match status" value="1"/>
</dbReference>
<dbReference type="PROSITE" id="PS50885">
    <property type="entry name" value="HAMP"/>
    <property type="match status" value="1"/>
</dbReference>
<reference evidence="10 11" key="1">
    <citation type="journal article" date="2011" name="J. Bacteriol.">
        <title>Complete genome sequences of the chemolithoautotrophic Oligotropha carboxidovorans strains OM4 and OM5.</title>
        <authorList>
            <person name="Volland S."/>
            <person name="Rachinger M."/>
            <person name="Strittmatter A."/>
            <person name="Daniel R."/>
            <person name="Gottschalk G."/>
            <person name="Meyer O."/>
        </authorList>
    </citation>
    <scope>NUCLEOTIDE SEQUENCE [LARGE SCALE GENOMIC DNA]</scope>
    <source>
        <strain evidence="11">ATCC 49405 / DSM 1227 / KCTC 32145 / OM5</strain>
    </source>
</reference>
<keyword evidence="6" id="KW-0472">Membrane</keyword>
<dbReference type="Gene3D" id="6.10.340.10">
    <property type="match status" value="1"/>
</dbReference>
<name>B6JGP0_AFIC5</name>
<dbReference type="SUPFAM" id="SSF158472">
    <property type="entry name" value="HAMP domain-like"/>
    <property type="match status" value="1"/>
</dbReference>
<evidence type="ECO:0000256" key="1">
    <source>
        <dbReference type="ARBA" id="ARBA00004429"/>
    </source>
</evidence>
<keyword evidence="2" id="KW-1003">Cell membrane</keyword>
<dbReference type="PANTHER" id="PTHR32089">
    <property type="entry name" value="METHYL-ACCEPTING CHEMOTAXIS PROTEIN MCPB"/>
    <property type="match status" value="1"/>
</dbReference>
<organism evidence="10 11">
    <name type="scientific">Afipia carboxidovorans (strain ATCC 49405 / DSM 1227 / KCTC 32145 / OM5)</name>
    <name type="common">Oligotropha carboxidovorans</name>
    <dbReference type="NCBI Taxonomy" id="504832"/>
    <lineage>
        <taxon>Bacteria</taxon>
        <taxon>Pseudomonadati</taxon>
        <taxon>Pseudomonadota</taxon>
        <taxon>Alphaproteobacteria</taxon>
        <taxon>Hyphomicrobiales</taxon>
        <taxon>Nitrobacteraceae</taxon>
        <taxon>Afipia</taxon>
    </lineage>
</organism>
<dbReference type="PANTHER" id="PTHR32089:SF112">
    <property type="entry name" value="LYSOZYME-LIKE PROTEIN-RELATED"/>
    <property type="match status" value="1"/>
</dbReference>